<proteinExistence type="predicted"/>
<keyword evidence="3" id="KW-1185">Reference proteome</keyword>
<name>A0A2J6PVY6_9HELO</name>
<feature type="region of interest" description="Disordered" evidence="1">
    <location>
        <begin position="116"/>
        <end position="146"/>
    </location>
</feature>
<gene>
    <name evidence="2" type="ORF">NA56DRAFT_661789</name>
</gene>
<accession>A0A2J6PVY6</accession>
<reference evidence="2 3" key="1">
    <citation type="submission" date="2016-05" db="EMBL/GenBank/DDBJ databases">
        <title>A degradative enzymes factory behind the ericoid mycorrhizal symbiosis.</title>
        <authorList>
            <consortium name="DOE Joint Genome Institute"/>
            <person name="Martino E."/>
            <person name="Morin E."/>
            <person name="Grelet G."/>
            <person name="Kuo A."/>
            <person name="Kohler A."/>
            <person name="Daghino S."/>
            <person name="Barry K."/>
            <person name="Choi C."/>
            <person name="Cichocki N."/>
            <person name="Clum A."/>
            <person name="Copeland A."/>
            <person name="Hainaut M."/>
            <person name="Haridas S."/>
            <person name="Labutti K."/>
            <person name="Lindquist E."/>
            <person name="Lipzen A."/>
            <person name="Khouja H.-R."/>
            <person name="Murat C."/>
            <person name="Ohm R."/>
            <person name="Olson A."/>
            <person name="Spatafora J."/>
            <person name="Veneault-Fourrey C."/>
            <person name="Henrissat B."/>
            <person name="Grigoriev I."/>
            <person name="Martin F."/>
            <person name="Perotto S."/>
        </authorList>
    </citation>
    <scope>NUCLEOTIDE SEQUENCE [LARGE SCALE GENOMIC DNA]</scope>
    <source>
        <strain evidence="2 3">UAMH 7357</strain>
    </source>
</reference>
<organism evidence="2 3">
    <name type="scientific">Hyaloscypha hepaticicola</name>
    <dbReference type="NCBI Taxonomy" id="2082293"/>
    <lineage>
        <taxon>Eukaryota</taxon>
        <taxon>Fungi</taxon>
        <taxon>Dikarya</taxon>
        <taxon>Ascomycota</taxon>
        <taxon>Pezizomycotina</taxon>
        <taxon>Leotiomycetes</taxon>
        <taxon>Helotiales</taxon>
        <taxon>Hyaloscyphaceae</taxon>
        <taxon>Hyaloscypha</taxon>
    </lineage>
</organism>
<dbReference type="OrthoDB" id="3588018at2759"/>
<evidence type="ECO:0000313" key="2">
    <source>
        <dbReference type="EMBL" id="PMD18144.1"/>
    </source>
</evidence>
<dbReference type="EMBL" id="KZ613496">
    <property type="protein sequence ID" value="PMD18144.1"/>
    <property type="molecule type" value="Genomic_DNA"/>
</dbReference>
<sequence>MKFKRLKDSLKHRFTFNNRSGASTSAHTEFSSFRYEDTPEPSTLPTINHSRSLKEILLPPIKRHKPLTISNFLAIGNSSTANTPPLLRSDLNSPEVYSAPHQRAKHKETQNTMRFPTTNNLLRRKAVGESSSSGYTPPTPRFDPKAARKDATLHAHAREVLLKRYKSKFTFGFLPHNNQDMTTYEFIWAGKGVLEEKVLEDIMFVRERFAYAGKDEPTDQDLIRWYDAEAFDDKVIDADQVTMVEDDKGDAEAL</sequence>
<protein>
    <submittedName>
        <fullName evidence="2">Uncharacterized protein</fullName>
    </submittedName>
</protein>
<dbReference type="AlphaFoldDB" id="A0A2J6PVY6"/>
<evidence type="ECO:0000256" key="1">
    <source>
        <dbReference type="SAM" id="MobiDB-lite"/>
    </source>
</evidence>
<evidence type="ECO:0000313" key="3">
    <source>
        <dbReference type="Proteomes" id="UP000235672"/>
    </source>
</evidence>
<dbReference type="Proteomes" id="UP000235672">
    <property type="component" value="Unassembled WGS sequence"/>
</dbReference>